<evidence type="ECO:0000256" key="2">
    <source>
        <dbReference type="ARBA" id="ARBA00022801"/>
    </source>
</evidence>
<keyword evidence="2" id="KW-0378">Hydrolase</keyword>
<evidence type="ECO:0000256" key="3">
    <source>
        <dbReference type="ARBA" id="ARBA00023004"/>
    </source>
</evidence>
<evidence type="ECO:0000256" key="1">
    <source>
        <dbReference type="ARBA" id="ARBA00022723"/>
    </source>
</evidence>
<comment type="caution">
    <text evidence="6">The sequence shown here is derived from an EMBL/GenBank/DDBJ whole genome shotgun (WGS) entry which is preliminary data.</text>
</comment>
<evidence type="ECO:0000313" key="6">
    <source>
        <dbReference type="EMBL" id="KKK81455.1"/>
    </source>
</evidence>
<dbReference type="PANTHER" id="PTHR42988">
    <property type="entry name" value="PHOSPHOHYDROLASE"/>
    <property type="match status" value="1"/>
</dbReference>
<dbReference type="PANTHER" id="PTHR42988:SF2">
    <property type="entry name" value="CYCLIC NUCLEOTIDE PHOSPHODIESTERASE CBUA0032-RELATED"/>
    <property type="match status" value="1"/>
</dbReference>
<dbReference type="Pfam" id="PF00149">
    <property type="entry name" value="Metallophos"/>
    <property type="match status" value="1"/>
</dbReference>
<keyword evidence="3" id="KW-0408">Iron</keyword>
<dbReference type="InterPro" id="IPR029052">
    <property type="entry name" value="Metallo-depent_PP-like"/>
</dbReference>
<dbReference type="GO" id="GO:0016787">
    <property type="term" value="F:hydrolase activity"/>
    <property type="evidence" value="ECO:0007669"/>
    <property type="project" value="UniProtKB-KW"/>
</dbReference>
<reference evidence="6" key="1">
    <citation type="journal article" date="2015" name="Nature">
        <title>Complex archaea that bridge the gap between prokaryotes and eukaryotes.</title>
        <authorList>
            <person name="Spang A."/>
            <person name="Saw J.H."/>
            <person name="Jorgensen S.L."/>
            <person name="Zaremba-Niedzwiedzka K."/>
            <person name="Martijn J."/>
            <person name="Lind A.E."/>
            <person name="van Eijk R."/>
            <person name="Schleper C."/>
            <person name="Guy L."/>
            <person name="Ettema T.J."/>
        </authorList>
    </citation>
    <scope>NUCLEOTIDE SEQUENCE</scope>
</reference>
<dbReference type="InterPro" id="IPR004843">
    <property type="entry name" value="Calcineurin-like_PHP"/>
</dbReference>
<evidence type="ECO:0000256" key="4">
    <source>
        <dbReference type="ARBA" id="ARBA00025742"/>
    </source>
</evidence>
<sequence>MITIAHLSDLHFSNISIFPLSLKRFIGTTNLLITRKRSYIDTHLFKLPDLLKSLNVNNIFITGDLSSTSLKKEFEKAKKFIDSFDENMKFFIIPGNHDTYTRQANKQSYFQNILKSNNIIDSKQKKIHLFDLSKKWVYIGLDTTLVTPLFSA</sequence>
<gene>
    <name evidence="6" type="ORF">LCGC14_2813260</name>
</gene>
<dbReference type="GO" id="GO:0046872">
    <property type="term" value="F:metal ion binding"/>
    <property type="evidence" value="ECO:0007669"/>
    <property type="project" value="UniProtKB-KW"/>
</dbReference>
<name>A0A0F8Z638_9ZZZZ</name>
<evidence type="ECO:0000259" key="5">
    <source>
        <dbReference type="Pfam" id="PF00149"/>
    </source>
</evidence>
<dbReference type="InterPro" id="IPR050884">
    <property type="entry name" value="CNP_phosphodiesterase-III"/>
</dbReference>
<organism evidence="6">
    <name type="scientific">marine sediment metagenome</name>
    <dbReference type="NCBI Taxonomy" id="412755"/>
    <lineage>
        <taxon>unclassified sequences</taxon>
        <taxon>metagenomes</taxon>
        <taxon>ecological metagenomes</taxon>
    </lineage>
</organism>
<feature type="domain" description="Calcineurin-like phosphoesterase" evidence="5">
    <location>
        <begin position="3"/>
        <end position="117"/>
    </location>
</feature>
<keyword evidence="1" id="KW-0479">Metal-binding</keyword>
<dbReference type="AlphaFoldDB" id="A0A0F8Z638"/>
<comment type="similarity">
    <text evidence="4">Belongs to the cyclic nucleotide phosphodiesterase class-III family.</text>
</comment>
<dbReference type="SUPFAM" id="SSF56300">
    <property type="entry name" value="Metallo-dependent phosphatases"/>
    <property type="match status" value="1"/>
</dbReference>
<proteinExistence type="inferred from homology"/>
<dbReference type="EMBL" id="LAZR01053117">
    <property type="protein sequence ID" value="KKK81455.1"/>
    <property type="molecule type" value="Genomic_DNA"/>
</dbReference>
<feature type="non-terminal residue" evidence="6">
    <location>
        <position position="152"/>
    </location>
</feature>
<protein>
    <recommendedName>
        <fullName evidence="5">Calcineurin-like phosphoesterase domain-containing protein</fullName>
    </recommendedName>
</protein>
<dbReference type="Gene3D" id="3.60.21.10">
    <property type="match status" value="1"/>
</dbReference>
<accession>A0A0F8Z638</accession>